<keyword evidence="5" id="KW-0547">Nucleotide-binding</keyword>
<dbReference type="InterPro" id="IPR039421">
    <property type="entry name" value="Type_1_exporter"/>
</dbReference>
<evidence type="ECO:0000313" key="12">
    <source>
        <dbReference type="EMBL" id="QEC57693.1"/>
    </source>
</evidence>
<dbReference type="PANTHER" id="PTHR43394">
    <property type="entry name" value="ATP-DEPENDENT PERMEASE MDL1, MITOCHONDRIAL"/>
    <property type="match status" value="1"/>
</dbReference>
<evidence type="ECO:0000256" key="3">
    <source>
        <dbReference type="ARBA" id="ARBA00022475"/>
    </source>
</evidence>
<dbReference type="GO" id="GO:0005886">
    <property type="term" value="C:plasma membrane"/>
    <property type="evidence" value="ECO:0007669"/>
    <property type="project" value="UniProtKB-SubCell"/>
</dbReference>
<evidence type="ECO:0000256" key="8">
    <source>
        <dbReference type="ARBA" id="ARBA00023136"/>
    </source>
</evidence>
<dbReference type="InterPro" id="IPR017871">
    <property type="entry name" value="ABC_transporter-like_CS"/>
</dbReference>
<keyword evidence="6 12" id="KW-0067">ATP-binding</keyword>
<evidence type="ECO:0000313" key="13">
    <source>
        <dbReference type="Proteomes" id="UP000321204"/>
    </source>
</evidence>
<keyword evidence="4 9" id="KW-0812">Transmembrane</keyword>
<proteinExistence type="predicted"/>
<dbReference type="PROSITE" id="PS50893">
    <property type="entry name" value="ABC_TRANSPORTER_2"/>
    <property type="match status" value="1"/>
</dbReference>
<sequence length="592" mass="66646">MNRSTFFTFRRIWLQARPFWGQIVLLFFLSLLATPIALLKPYAVKLVIDSAFGHEPLPVFIRFFFAEGYKFSFTAIIFAAAALVIITALAENLLMLVNWVLTTYTGEKLVLHFRTRLFNHLQRLSLAYHDTAGTSDSLYRLQWDTTGIRTLLLGNVAPLFSSFLTLFAMVGVIFFINVPLAIIAVSVIPPLFLLIRYSSSKLKKNWEQVKDKESRALSVLQEVLTSLRVVKAFGQEDGEEERFVRQSDTAVKEQIKVAWMAASFYLIVGLVFAIATALFIYLGARYVQQGKMTLGELTLMLAYLTQFFAPLQNISKIITDIQASMASIERVYALLDKEKEVKETSHAAHLLTAKGSFRFQQVSFGYAPQKQTLSGLSFEIRPGDRVGIMGSTGSGKSTLIGLLMRFYDPALGQIVLDGKDIRDYKLVDYRKQFSLVLQEPVLFSTSIYENIKYGKPEATETEIVEAAKAANAHEFILRCKEGYHTLVGERGMQLSGGERQRISIARAFIKNAPVLILDEPTSSLDVKTEAQIMEAMERLMKGRTTFMITHRLDTLKSCNVVLHLEKGQLVEAVRDGGSDFVEEKKKEFAFSA</sequence>
<dbReference type="InterPro" id="IPR036640">
    <property type="entry name" value="ABC1_TM_sf"/>
</dbReference>
<keyword evidence="2" id="KW-0813">Transport</keyword>
<comment type="subcellular location">
    <subcellularLocation>
        <location evidence="1">Cell membrane</location>
        <topology evidence="1">Multi-pass membrane protein</topology>
    </subcellularLocation>
</comment>
<dbReference type="Gene3D" id="3.40.50.300">
    <property type="entry name" value="P-loop containing nucleotide triphosphate hydrolases"/>
    <property type="match status" value="1"/>
</dbReference>
<keyword evidence="13" id="KW-1185">Reference proteome</keyword>
<dbReference type="FunFam" id="3.40.50.300:FF:000221">
    <property type="entry name" value="Multidrug ABC transporter ATP-binding protein"/>
    <property type="match status" value="1"/>
</dbReference>
<keyword evidence="3" id="KW-1003">Cell membrane</keyword>
<dbReference type="Pfam" id="PF00005">
    <property type="entry name" value="ABC_tran"/>
    <property type="match status" value="1"/>
</dbReference>
<dbReference type="InterPro" id="IPR027417">
    <property type="entry name" value="P-loop_NTPase"/>
</dbReference>
<dbReference type="RefSeq" id="WP_146790282.1">
    <property type="nucleotide sequence ID" value="NZ_BAABIO010000003.1"/>
</dbReference>
<feature type="transmembrane region" description="Helical" evidence="9">
    <location>
        <begin position="20"/>
        <end position="39"/>
    </location>
</feature>
<dbReference type="GO" id="GO:0016887">
    <property type="term" value="F:ATP hydrolysis activity"/>
    <property type="evidence" value="ECO:0007669"/>
    <property type="project" value="InterPro"/>
</dbReference>
<feature type="transmembrane region" description="Helical" evidence="9">
    <location>
        <begin position="163"/>
        <end position="195"/>
    </location>
</feature>
<evidence type="ECO:0000256" key="2">
    <source>
        <dbReference type="ARBA" id="ARBA00022448"/>
    </source>
</evidence>
<dbReference type="SUPFAM" id="SSF90123">
    <property type="entry name" value="ABC transporter transmembrane region"/>
    <property type="match status" value="1"/>
</dbReference>
<dbReference type="SMART" id="SM00382">
    <property type="entry name" value="AAA"/>
    <property type="match status" value="1"/>
</dbReference>
<evidence type="ECO:0000256" key="5">
    <source>
        <dbReference type="ARBA" id="ARBA00022741"/>
    </source>
</evidence>
<protein>
    <submittedName>
        <fullName evidence="12">ABC transporter ATP-binding protein</fullName>
    </submittedName>
</protein>
<feature type="domain" description="ABC transmembrane type-1" evidence="11">
    <location>
        <begin position="24"/>
        <end position="323"/>
    </location>
</feature>
<accession>A0A5B8UMA8</accession>
<dbReference type="InterPro" id="IPR011527">
    <property type="entry name" value="ABC1_TM_dom"/>
</dbReference>
<name>A0A5B8UMA8_9BACT</name>
<dbReference type="Pfam" id="PF00664">
    <property type="entry name" value="ABC_membrane"/>
    <property type="match status" value="1"/>
</dbReference>
<gene>
    <name evidence="12" type="ORF">FSB75_17880</name>
</gene>
<dbReference type="KEGG" id="fgg:FSB75_17880"/>
<evidence type="ECO:0000259" key="11">
    <source>
        <dbReference type="PROSITE" id="PS50929"/>
    </source>
</evidence>
<feature type="domain" description="ABC transporter" evidence="10">
    <location>
        <begin position="357"/>
        <end position="591"/>
    </location>
</feature>
<dbReference type="InterPro" id="IPR003439">
    <property type="entry name" value="ABC_transporter-like_ATP-bd"/>
</dbReference>
<evidence type="ECO:0000256" key="9">
    <source>
        <dbReference type="SAM" id="Phobius"/>
    </source>
</evidence>
<dbReference type="PANTHER" id="PTHR43394:SF1">
    <property type="entry name" value="ATP-BINDING CASSETTE SUB-FAMILY B MEMBER 10, MITOCHONDRIAL"/>
    <property type="match status" value="1"/>
</dbReference>
<dbReference type="Proteomes" id="UP000321204">
    <property type="component" value="Chromosome"/>
</dbReference>
<feature type="transmembrane region" description="Helical" evidence="9">
    <location>
        <begin position="71"/>
        <end position="90"/>
    </location>
</feature>
<organism evidence="12 13">
    <name type="scientific">Flavisolibacter ginsenosidimutans</name>
    <dbReference type="NCBI Taxonomy" id="661481"/>
    <lineage>
        <taxon>Bacteria</taxon>
        <taxon>Pseudomonadati</taxon>
        <taxon>Bacteroidota</taxon>
        <taxon>Chitinophagia</taxon>
        <taxon>Chitinophagales</taxon>
        <taxon>Chitinophagaceae</taxon>
        <taxon>Flavisolibacter</taxon>
    </lineage>
</organism>
<dbReference type="EMBL" id="CP042433">
    <property type="protein sequence ID" value="QEC57693.1"/>
    <property type="molecule type" value="Genomic_DNA"/>
</dbReference>
<dbReference type="PROSITE" id="PS50929">
    <property type="entry name" value="ABC_TM1F"/>
    <property type="match status" value="1"/>
</dbReference>
<keyword evidence="7 9" id="KW-1133">Transmembrane helix</keyword>
<reference evidence="12 13" key="1">
    <citation type="journal article" date="2015" name="Int. J. Syst. Evol. Microbiol.">
        <title>Flavisolibacter ginsenosidimutans sp. nov., with ginsenoside-converting activity isolated from soil used for cultivating ginseng.</title>
        <authorList>
            <person name="Zhao Y."/>
            <person name="Liu Q."/>
            <person name="Kang M.S."/>
            <person name="Jin F."/>
            <person name="Yu H."/>
            <person name="Im W.T."/>
        </authorList>
    </citation>
    <scope>NUCLEOTIDE SEQUENCE [LARGE SCALE GENOMIC DNA]</scope>
    <source>
        <strain evidence="12 13">Gsoil 636</strain>
    </source>
</reference>
<evidence type="ECO:0000256" key="7">
    <source>
        <dbReference type="ARBA" id="ARBA00022989"/>
    </source>
</evidence>
<dbReference type="GO" id="GO:0015421">
    <property type="term" value="F:ABC-type oligopeptide transporter activity"/>
    <property type="evidence" value="ECO:0007669"/>
    <property type="project" value="TreeGrafter"/>
</dbReference>
<dbReference type="InterPro" id="IPR003593">
    <property type="entry name" value="AAA+_ATPase"/>
</dbReference>
<dbReference type="GO" id="GO:0005524">
    <property type="term" value="F:ATP binding"/>
    <property type="evidence" value="ECO:0007669"/>
    <property type="project" value="UniProtKB-KW"/>
</dbReference>
<evidence type="ECO:0000259" key="10">
    <source>
        <dbReference type="PROSITE" id="PS50893"/>
    </source>
</evidence>
<dbReference type="PROSITE" id="PS00211">
    <property type="entry name" value="ABC_TRANSPORTER_1"/>
    <property type="match status" value="1"/>
</dbReference>
<feature type="transmembrane region" description="Helical" evidence="9">
    <location>
        <begin position="262"/>
        <end position="284"/>
    </location>
</feature>
<dbReference type="Gene3D" id="1.20.1560.10">
    <property type="entry name" value="ABC transporter type 1, transmembrane domain"/>
    <property type="match status" value="1"/>
</dbReference>
<evidence type="ECO:0000256" key="6">
    <source>
        <dbReference type="ARBA" id="ARBA00022840"/>
    </source>
</evidence>
<evidence type="ECO:0000256" key="4">
    <source>
        <dbReference type="ARBA" id="ARBA00022692"/>
    </source>
</evidence>
<dbReference type="AlphaFoldDB" id="A0A5B8UMA8"/>
<keyword evidence="8 9" id="KW-0472">Membrane</keyword>
<evidence type="ECO:0000256" key="1">
    <source>
        <dbReference type="ARBA" id="ARBA00004651"/>
    </source>
</evidence>
<dbReference type="SUPFAM" id="SSF52540">
    <property type="entry name" value="P-loop containing nucleoside triphosphate hydrolases"/>
    <property type="match status" value="1"/>
</dbReference>
<dbReference type="OrthoDB" id="9762778at2"/>